<dbReference type="InterPro" id="IPR007421">
    <property type="entry name" value="Schlafen_AlbA_2_dom"/>
</dbReference>
<dbReference type="PANTHER" id="PTHR30595:SF6">
    <property type="entry name" value="SCHLAFEN ALBA-2 DOMAIN-CONTAINING PROTEIN"/>
    <property type="match status" value="1"/>
</dbReference>
<organism evidence="2 3">
    <name type="scientific">Legionella beliardensis</name>
    <dbReference type="NCBI Taxonomy" id="91822"/>
    <lineage>
        <taxon>Bacteria</taxon>
        <taxon>Pseudomonadati</taxon>
        <taxon>Pseudomonadota</taxon>
        <taxon>Gammaproteobacteria</taxon>
        <taxon>Legionellales</taxon>
        <taxon>Legionellaceae</taxon>
        <taxon>Legionella</taxon>
    </lineage>
</organism>
<dbReference type="PANTHER" id="PTHR30595">
    <property type="entry name" value="GLPR-RELATED TRANSCRIPTIONAL REPRESSOR"/>
    <property type="match status" value="1"/>
</dbReference>
<keyword evidence="2" id="KW-0347">Helicase</keyword>
<dbReference type="RefSeq" id="WP_115301470.1">
    <property type="nucleotide sequence ID" value="NZ_CAAAHO010000003.1"/>
</dbReference>
<proteinExistence type="predicted"/>
<sequence>MAIERQWLDLALQLLEKSLNPLPHELNELDWKTDVSSKGAPNLAKHISAFANYTHGGYLVFGIDDQGQINGLDQKKIKDIISKLSSIAREGVEPKISIDHAVTVYREKTLLFIYIKESKGKPVHIRGKGMEESYISSGASTHKMSKQEIGWCLLRSKVPSFEEQDADAPISTTEILNKIDVVEFFKLLKIPMPGNDDTVIQKMEEYCLVKLENHQYVINNLGVLLAAKNMSHFSGHARRGIRVICYKGSSKVEAIKDKTFNRGYAIGFNEILDYIQEQLPGSEVIKNVFRENVTVYPTVAIRELLANAMIHQDFSIDSTHPKVEIFSDRMEITNPGTLIAKTSVDRLFGSTNLRNELLARIMYKTHICEDRGSGLIRTLTAIELYGLPPLRFEISTTAFKVILYAPKNYQDMSKQERVEACFQHCILKYLSNEKMTNASLRQRLGINEKNYALASRIIKDALDQNKIKVGNPEIKNAKYIHYVPFYA</sequence>
<dbReference type="Pfam" id="PF04326">
    <property type="entry name" value="SLFN_AlbA_2"/>
    <property type="match status" value="1"/>
</dbReference>
<gene>
    <name evidence="2" type="ORF">NCTC13315_00180</name>
</gene>
<evidence type="ECO:0000313" key="2">
    <source>
        <dbReference type="EMBL" id="STX27673.1"/>
    </source>
</evidence>
<keyword evidence="2" id="KW-0067">ATP-binding</keyword>
<keyword evidence="2" id="KW-0547">Nucleotide-binding</keyword>
<evidence type="ECO:0000259" key="1">
    <source>
        <dbReference type="Pfam" id="PF04326"/>
    </source>
</evidence>
<dbReference type="OrthoDB" id="9805115at2"/>
<dbReference type="AlphaFoldDB" id="A0A378HY98"/>
<dbReference type="InterPro" id="IPR038461">
    <property type="entry name" value="Schlafen_AlbA_2_dom_sf"/>
</dbReference>
<dbReference type="Pfam" id="PF13749">
    <property type="entry name" value="HATPase_c_4"/>
    <property type="match status" value="1"/>
</dbReference>
<keyword evidence="3" id="KW-1185">Reference proteome</keyword>
<reference evidence="2 3" key="1">
    <citation type="submission" date="2018-06" db="EMBL/GenBank/DDBJ databases">
        <authorList>
            <consortium name="Pathogen Informatics"/>
            <person name="Doyle S."/>
        </authorList>
    </citation>
    <scope>NUCLEOTIDE SEQUENCE [LARGE SCALE GENOMIC DNA]</scope>
    <source>
        <strain evidence="2 3">NCTC13315</strain>
    </source>
</reference>
<dbReference type="Gene3D" id="3.30.565.60">
    <property type="match status" value="1"/>
</dbReference>
<feature type="domain" description="Schlafen AlbA-2" evidence="1">
    <location>
        <begin position="26"/>
        <end position="144"/>
    </location>
</feature>
<dbReference type="EMBL" id="UGNV01000001">
    <property type="protein sequence ID" value="STX27673.1"/>
    <property type="molecule type" value="Genomic_DNA"/>
</dbReference>
<evidence type="ECO:0000313" key="3">
    <source>
        <dbReference type="Proteomes" id="UP000254968"/>
    </source>
</evidence>
<dbReference type="Proteomes" id="UP000254968">
    <property type="component" value="Unassembled WGS sequence"/>
</dbReference>
<keyword evidence="2" id="KW-0378">Hydrolase</keyword>
<protein>
    <submittedName>
        <fullName evidence="2">ATP-dependent DNA helicase</fullName>
    </submittedName>
</protein>
<dbReference type="Gene3D" id="3.30.950.30">
    <property type="entry name" value="Schlafen, AAA domain"/>
    <property type="match status" value="1"/>
</dbReference>
<name>A0A378HY98_9GAMM</name>
<dbReference type="InterPro" id="IPR038475">
    <property type="entry name" value="RecG_C_sf"/>
</dbReference>
<dbReference type="GO" id="GO:0004386">
    <property type="term" value="F:helicase activity"/>
    <property type="evidence" value="ECO:0007669"/>
    <property type="project" value="UniProtKB-KW"/>
</dbReference>
<accession>A0A378HY98</accession>